<dbReference type="EMBL" id="JAGVWD010000019">
    <property type="protein sequence ID" value="MBS3057285.1"/>
    <property type="molecule type" value="Genomic_DNA"/>
</dbReference>
<keyword evidence="2" id="KW-0694">RNA-binding</keyword>
<dbReference type="CDD" id="cd22524">
    <property type="entry name" value="KH-I_Rrp4_prokar"/>
    <property type="match status" value="1"/>
</dbReference>
<sequence length="238" mass="26227">MPRTIVTPGELITSERKKLGSNVHMHEGRIYSTCIGLVEEGTDFINVIPLEGRYRPMIDDLVVGIVTSERFGGYGTDINSYYPAYISRKEVDESLRPGSIISAKIAKVNEINEVELMNVRVFYGGEIISVSPVKVPRIMGRNNSMLDLLKQGTNANILIGKNGRIWAKGGNTKLLEKAIAKIEREAHMENLTNKIADFLRAENKGAGAPISAANGKIPVEQTKHADSRSMEMSEGRDI</sequence>
<feature type="compositionally biased region" description="Basic and acidic residues" evidence="3">
    <location>
        <begin position="221"/>
        <end position="238"/>
    </location>
</feature>
<accession>A0A8T4L070</accession>
<evidence type="ECO:0000313" key="7">
    <source>
        <dbReference type="Proteomes" id="UP000677687"/>
    </source>
</evidence>
<dbReference type="SUPFAM" id="SSF54791">
    <property type="entry name" value="Eukaryotic type KH-domain (KH-domain type I)"/>
    <property type="match status" value="1"/>
</dbReference>
<dbReference type="AlphaFoldDB" id="A0A8T4L070"/>
<dbReference type="GO" id="GO:0071034">
    <property type="term" value="P:CUT catabolic process"/>
    <property type="evidence" value="ECO:0007669"/>
    <property type="project" value="TreeGrafter"/>
</dbReference>
<dbReference type="Gene3D" id="2.40.50.140">
    <property type="entry name" value="Nucleic acid-binding proteins"/>
    <property type="match status" value="1"/>
</dbReference>
<dbReference type="InterPro" id="IPR004088">
    <property type="entry name" value="KH_dom_type_1"/>
</dbReference>
<reference evidence="6" key="1">
    <citation type="submission" date="2021-03" db="EMBL/GenBank/DDBJ databases">
        <authorList>
            <person name="Jaffe A."/>
        </authorList>
    </citation>
    <scope>NUCLEOTIDE SEQUENCE</scope>
    <source>
        <strain evidence="6">RIFCSPHIGHO2_01_FULL_AR10_44_11</strain>
    </source>
</reference>
<dbReference type="PANTHER" id="PTHR21321:SF4">
    <property type="entry name" value="EXOSOME COMPLEX COMPONENT RRP4"/>
    <property type="match status" value="1"/>
</dbReference>
<dbReference type="InterPro" id="IPR036612">
    <property type="entry name" value="KH_dom_type_1_sf"/>
</dbReference>
<dbReference type="PANTHER" id="PTHR21321">
    <property type="entry name" value="PNAS-3 RELATED"/>
    <property type="match status" value="1"/>
</dbReference>
<feature type="region of interest" description="Disordered" evidence="3">
    <location>
        <begin position="210"/>
        <end position="238"/>
    </location>
</feature>
<dbReference type="Pfam" id="PF22625">
    <property type="entry name" value="ECR1_N_2"/>
    <property type="match status" value="1"/>
</dbReference>
<dbReference type="Gene3D" id="2.40.50.100">
    <property type="match status" value="1"/>
</dbReference>
<gene>
    <name evidence="6" type="ORF">J4415_01500</name>
</gene>
<evidence type="ECO:0000256" key="2">
    <source>
        <dbReference type="ARBA" id="ARBA00022884"/>
    </source>
</evidence>
<feature type="domain" description="K Homology" evidence="4">
    <location>
        <begin position="127"/>
        <end position="172"/>
    </location>
</feature>
<dbReference type="InterPro" id="IPR012340">
    <property type="entry name" value="NA-bd_OB-fold"/>
</dbReference>
<dbReference type="GO" id="GO:0071051">
    <property type="term" value="P:poly(A)-dependent snoRNA 3'-end processing"/>
    <property type="evidence" value="ECO:0007669"/>
    <property type="project" value="TreeGrafter"/>
</dbReference>
<protein>
    <submittedName>
        <fullName evidence="6">RNA-binding protein</fullName>
    </submittedName>
</protein>
<evidence type="ECO:0000259" key="5">
    <source>
        <dbReference type="Pfam" id="PF22625"/>
    </source>
</evidence>
<evidence type="ECO:0000259" key="4">
    <source>
        <dbReference type="Pfam" id="PF15985"/>
    </source>
</evidence>
<name>A0A8T4L070_9ARCH</name>
<proteinExistence type="predicted"/>
<dbReference type="Proteomes" id="UP000677687">
    <property type="component" value="Unassembled WGS sequence"/>
</dbReference>
<dbReference type="SUPFAM" id="SSF110324">
    <property type="entry name" value="Ribosomal L27 protein-like"/>
    <property type="match status" value="1"/>
</dbReference>
<dbReference type="GO" id="GO:0000178">
    <property type="term" value="C:exosome (RNase complex)"/>
    <property type="evidence" value="ECO:0007669"/>
    <property type="project" value="UniProtKB-KW"/>
</dbReference>
<dbReference type="GO" id="GO:0003723">
    <property type="term" value="F:RNA binding"/>
    <property type="evidence" value="ECO:0007669"/>
    <property type="project" value="UniProtKB-KW"/>
</dbReference>
<dbReference type="InterPro" id="IPR026699">
    <property type="entry name" value="Exosome_RNA_bind1/RRP40/RRP4"/>
</dbReference>
<organism evidence="6 7">
    <name type="scientific">Candidatus Iainarchaeum sp</name>
    <dbReference type="NCBI Taxonomy" id="3101447"/>
    <lineage>
        <taxon>Archaea</taxon>
        <taxon>Candidatus Iainarchaeota</taxon>
        <taxon>Candidatus Iainarchaeia</taxon>
        <taxon>Candidatus Iainarchaeales</taxon>
        <taxon>Candidatus Iainarchaeaceae</taxon>
        <taxon>Candidatus Iainarchaeum</taxon>
    </lineage>
</organism>
<dbReference type="InterPro" id="IPR054371">
    <property type="entry name" value="RRP4_N"/>
</dbReference>
<dbReference type="Pfam" id="PF15985">
    <property type="entry name" value="KH_6"/>
    <property type="match status" value="1"/>
</dbReference>
<dbReference type="GO" id="GO:0034475">
    <property type="term" value="P:U4 snRNA 3'-end processing"/>
    <property type="evidence" value="ECO:0007669"/>
    <property type="project" value="TreeGrafter"/>
</dbReference>
<evidence type="ECO:0000256" key="1">
    <source>
        <dbReference type="ARBA" id="ARBA00022835"/>
    </source>
</evidence>
<dbReference type="Gene3D" id="3.30.1370.10">
    <property type="entry name" value="K Homology domain, type 1"/>
    <property type="match status" value="1"/>
</dbReference>
<evidence type="ECO:0000313" key="6">
    <source>
        <dbReference type="EMBL" id="MBS3057285.1"/>
    </source>
</evidence>
<feature type="domain" description="Exosome RNA binding protein RRP4 N-terminal" evidence="5">
    <location>
        <begin position="3"/>
        <end position="51"/>
    </location>
</feature>
<reference evidence="6" key="2">
    <citation type="submission" date="2021-05" db="EMBL/GenBank/DDBJ databases">
        <title>Protein family content uncovers lineage relationships and bacterial pathway maintenance mechanisms in DPANN archaea.</title>
        <authorList>
            <person name="Castelle C.J."/>
            <person name="Meheust R."/>
            <person name="Jaffe A.L."/>
            <person name="Seitz K."/>
            <person name="Gong X."/>
            <person name="Baker B.J."/>
            <person name="Banfield J.F."/>
        </authorList>
    </citation>
    <scope>NUCLEOTIDE SEQUENCE</scope>
    <source>
        <strain evidence="6">RIFCSPHIGHO2_01_FULL_AR10_44_11</strain>
    </source>
</reference>
<dbReference type="SUPFAM" id="SSF50249">
    <property type="entry name" value="Nucleic acid-binding proteins"/>
    <property type="match status" value="1"/>
</dbReference>
<evidence type="ECO:0000256" key="3">
    <source>
        <dbReference type="SAM" id="MobiDB-lite"/>
    </source>
</evidence>
<comment type="caution">
    <text evidence="6">The sequence shown here is derived from an EMBL/GenBank/DDBJ whole genome shotgun (WGS) entry which is preliminary data.</text>
</comment>
<dbReference type="GO" id="GO:0000467">
    <property type="term" value="P:exonucleolytic trimming to generate mature 3'-end of 5.8S rRNA from tricistronic rRNA transcript (SSU-rRNA, 5.8S rRNA, LSU-rRNA)"/>
    <property type="evidence" value="ECO:0007669"/>
    <property type="project" value="TreeGrafter"/>
</dbReference>
<keyword evidence="1" id="KW-0271">Exosome</keyword>